<evidence type="ECO:0000256" key="2">
    <source>
        <dbReference type="ARBA" id="ARBA00022801"/>
    </source>
</evidence>
<accession>A0ABW4X3H5</accession>
<dbReference type="GO" id="GO:0016787">
    <property type="term" value="F:hydrolase activity"/>
    <property type="evidence" value="ECO:0007669"/>
    <property type="project" value="UniProtKB-KW"/>
</dbReference>
<gene>
    <name evidence="4" type="ORF">ACFSKU_16715</name>
</gene>
<dbReference type="InterPro" id="IPR002509">
    <property type="entry name" value="NODB_dom"/>
</dbReference>
<evidence type="ECO:0000313" key="5">
    <source>
        <dbReference type="Proteomes" id="UP001597369"/>
    </source>
</evidence>
<evidence type="ECO:0000313" key="4">
    <source>
        <dbReference type="EMBL" id="MFD2068535.1"/>
    </source>
</evidence>
<proteinExistence type="predicted"/>
<dbReference type="Proteomes" id="UP001597369">
    <property type="component" value="Unassembled WGS sequence"/>
</dbReference>
<name>A0ABW4X3H5_9BACT</name>
<keyword evidence="1" id="KW-0479">Metal-binding</keyword>
<keyword evidence="2 4" id="KW-0378">Hydrolase</keyword>
<dbReference type="PROSITE" id="PS51677">
    <property type="entry name" value="NODB"/>
    <property type="match status" value="1"/>
</dbReference>
<dbReference type="SUPFAM" id="SSF88713">
    <property type="entry name" value="Glycoside hydrolase/deacetylase"/>
    <property type="match status" value="1"/>
</dbReference>
<protein>
    <submittedName>
        <fullName evidence="4">Polysaccharide deacetylase family protein</fullName>
        <ecNumber evidence="4">3.-.-.-</ecNumber>
    </submittedName>
</protein>
<keyword evidence="5" id="KW-1185">Reference proteome</keyword>
<evidence type="ECO:0000256" key="1">
    <source>
        <dbReference type="ARBA" id="ARBA00022723"/>
    </source>
</evidence>
<dbReference type="Pfam" id="PF01522">
    <property type="entry name" value="Polysacc_deac_1"/>
    <property type="match status" value="1"/>
</dbReference>
<dbReference type="PANTHER" id="PTHR10587:SF133">
    <property type="entry name" value="CHITIN DEACETYLASE 1-RELATED"/>
    <property type="match status" value="1"/>
</dbReference>
<reference evidence="5" key="1">
    <citation type="journal article" date="2019" name="Int. J. Syst. Evol. Microbiol.">
        <title>The Global Catalogue of Microorganisms (GCM) 10K type strain sequencing project: providing services to taxonomists for standard genome sequencing and annotation.</title>
        <authorList>
            <consortium name="The Broad Institute Genomics Platform"/>
            <consortium name="The Broad Institute Genome Sequencing Center for Infectious Disease"/>
            <person name="Wu L."/>
            <person name="Ma J."/>
        </authorList>
    </citation>
    <scope>NUCLEOTIDE SEQUENCE [LARGE SCALE GENOMIC DNA]</scope>
    <source>
        <strain evidence="5">JCM 16545</strain>
    </source>
</reference>
<dbReference type="EMBL" id="JBHUHV010000053">
    <property type="protein sequence ID" value="MFD2068535.1"/>
    <property type="molecule type" value="Genomic_DNA"/>
</dbReference>
<dbReference type="CDD" id="cd10917">
    <property type="entry name" value="CE4_NodB_like_6s_7s"/>
    <property type="match status" value="1"/>
</dbReference>
<dbReference type="InterPro" id="IPR050248">
    <property type="entry name" value="Polysacc_deacetylase_ArnD"/>
</dbReference>
<comment type="caution">
    <text evidence="4">The sequence shown here is derived from an EMBL/GenBank/DDBJ whole genome shotgun (WGS) entry which is preliminary data.</text>
</comment>
<dbReference type="Gene3D" id="3.20.20.370">
    <property type="entry name" value="Glycoside hydrolase/deacetylase"/>
    <property type="match status" value="1"/>
</dbReference>
<dbReference type="InterPro" id="IPR011330">
    <property type="entry name" value="Glyco_hydro/deAcase_b/a-brl"/>
</dbReference>
<sequence length="252" mass="29194">MKKELYLTIDDFPSRTSEEMLFFLKKKDIRCIIFCIGKELAKQEDLAIKALSMGFILGNHSYSHKAFSKISLREASKEIRKTHLLLEKLYNRAGVARDKKYFRFPYGDKGDGMLGQVFTRGTDPRKRLKKRKIQKSLTELGYTNIMAPGVSYGYYKNYLAKERDVHWTLDVMEWCLKRSSGMFDIKSEADVLARLFSENPFDCRGVVPEEKYGVTFTSSNEVVLMHDCEQTFSPFKTAINEMLAKGCRFAKF</sequence>
<evidence type="ECO:0000259" key="3">
    <source>
        <dbReference type="PROSITE" id="PS51677"/>
    </source>
</evidence>
<dbReference type="PANTHER" id="PTHR10587">
    <property type="entry name" value="GLYCOSYL TRANSFERASE-RELATED"/>
    <property type="match status" value="1"/>
</dbReference>
<dbReference type="EC" id="3.-.-.-" evidence="4"/>
<organism evidence="4 5">
    <name type="scientific">Pontibacter silvestris</name>
    <dbReference type="NCBI Taxonomy" id="2305183"/>
    <lineage>
        <taxon>Bacteria</taxon>
        <taxon>Pseudomonadati</taxon>
        <taxon>Bacteroidota</taxon>
        <taxon>Cytophagia</taxon>
        <taxon>Cytophagales</taxon>
        <taxon>Hymenobacteraceae</taxon>
        <taxon>Pontibacter</taxon>
    </lineage>
</organism>
<dbReference type="RefSeq" id="WP_229959661.1">
    <property type="nucleotide sequence ID" value="NZ_JAJJWI010000005.1"/>
</dbReference>
<feature type="domain" description="NodB homology" evidence="3">
    <location>
        <begin position="3"/>
        <end position="250"/>
    </location>
</feature>